<proteinExistence type="predicted"/>
<dbReference type="EMBL" id="MHLI01000004">
    <property type="protein sequence ID" value="OGZ06222.1"/>
    <property type="molecule type" value="Genomic_DNA"/>
</dbReference>
<reference evidence="1 2" key="1">
    <citation type="journal article" date="2016" name="Nat. Commun.">
        <title>Thousands of microbial genomes shed light on interconnected biogeochemical processes in an aquifer system.</title>
        <authorList>
            <person name="Anantharaman K."/>
            <person name="Brown C.T."/>
            <person name="Hug L.A."/>
            <person name="Sharon I."/>
            <person name="Castelle C.J."/>
            <person name="Probst A.J."/>
            <person name="Thomas B.C."/>
            <person name="Singh A."/>
            <person name="Wilkins M.J."/>
            <person name="Karaoz U."/>
            <person name="Brodie E.L."/>
            <person name="Williams K.H."/>
            <person name="Hubbard S.S."/>
            <person name="Banfield J.F."/>
        </authorList>
    </citation>
    <scope>NUCLEOTIDE SEQUENCE [LARGE SCALE GENOMIC DNA]</scope>
</reference>
<evidence type="ECO:0000313" key="1">
    <source>
        <dbReference type="EMBL" id="OGZ06222.1"/>
    </source>
</evidence>
<gene>
    <name evidence="1" type="ORF">A2845_00225</name>
</gene>
<comment type="caution">
    <text evidence="1">The sequence shown here is derived from an EMBL/GenBank/DDBJ whole genome shotgun (WGS) entry which is preliminary data.</text>
</comment>
<protein>
    <submittedName>
        <fullName evidence="1">Uncharacterized protein</fullName>
    </submittedName>
</protein>
<dbReference type="AlphaFoldDB" id="A0A1G2CYD4"/>
<accession>A0A1G2CYD4</accession>
<organism evidence="1 2">
    <name type="scientific">Candidatus Lloydbacteria bacterium RIFCSPHIGHO2_01_FULL_49_22</name>
    <dbReference type="NCBI Taxonomy" id="1798658"/>
    <lineage>
        <taxon>Bacteria</taxon>
        <taxon>Candidatus Lloydiibacteriota</taxon>
    </lineage>
</organism>
<evidence type="ECO:0000313" key="2">
    <source>
        <dbReference type="Proteomes" id="UP000177122"/>
    </source>
</evidence>
<name>A0A1G2CYD4_9BACT</name>
<sequence length="76" mass="8537">MPIPSYTGKQSLGTQIIFIKDGDIFSEEEEGGSTPVDIRAINDETKQMLAADDSIEYSHVSLTPDQELQRFLDEKF</sequence>
<dbReference type="Proteomes" id="UP000177122">
    <property type="component" value="Unassembled WGS sequence"/>
</dbReference>